<evidence type="ECO:0000256" key="1">
    <source>
        <dbReference type="SAM" id="Phobius"/>
    </source>
</evidence>
<dbReference type="GeneID" id="65132700"/>
<evidence type="ECO:0000313" key="2">
    <source>
        <dbReference type="EMBL" id="QPL13998.1"/>
    </source>
</evidence>
<organism evidence="2 3">
    <name type="scientific">Gordonia phage Blino</name>
    <dbReference type="NCBI Taxonomy" id="2793696"/>
    <lineage>
        <taxon>Viruses</taxon>
        <taxon>Duplodnaviria</taxon>
        <taxon>Heunggongvirae</taxon>
        <taxon>Uroviricota</taxon>
        <taxon>Caudoviricetes</taxon>
        <taxon>Jujuvirus</taxon>
        <taxon>Jujuvirus blino</taxon>
    </lineage>
</organism>
<reference evidence="2 3" key="1">
    <citation type="submission" date="2020-11" db="EMBL/GenBank/DDBJ databases">
        <authorList>
            <person name="Abbas M."/>
            <person name="Al-Sayah O.M."/>
            <person name="Andersen R.L.H."/>
            <person name="Bergmann J.E."/>
            <person name="Bova E."/>
            <person name="Brown M.E."/>
            <person name="Bubb C.A."/>
            <person name="Burke A.C."/>
            <person name="Callaghan L.J."/>
            <person name="Cen M."/>
            <person name="Choy S."/>
            <person name="Cooney E.A."/>
            <person name="Costea E.M."/>
            <person name="Dean S.N."/>
            <person name="DeRose A."/>
            <person name="Dusenberry H.A."/>
            <person name="English J.H."/>
            <person name="Evans K.M."/>
            <person name="Ganiere N.C."/>
            <person name="Gidwani K.N."/>
            <person name="Giroski J.N."/>
            <person name="Golden E.M."/>
            <person name="Gonzalez D."/>
            <person name="Graham A.P."/>
            <person name="Guo Y."/>
            <person name="Hua K.S."/>
            <person name="Huynh L.M."/>
            <person name="Isaac D.M."/>
            <person name="Karmazyn C.B."/>
            <person name="Keith A.M."/>
            <person name="Khattri M.R."/>
            <person name="Khieu A.S."/>
            <person name="Khripkova S.C."/>
            <person name="Kim J.W."/>
            <person name="Lane S.C."/>
            <person name="Lascola A.T."/>
            <person name="Loui A.O."/>
            <person name="Lux A.T."/>
            <person name="Mannino A.M."/>
            <person name="Marcinko M.S."/>
            <person name="Martin A."/>
            <person name="Marvil H.G."/>
            <person name="May R.M."/>
            <person name="Mihalic J.A."/>
            <person name="Mullen A.E."/>
            <person name="Neal C.V."/>
            <person name="Neal M.A."/>
            <person name="Ortiz G."/>
            <person name="Patel R.U."/>
            <person name="Pathapadu A.S."/>
            <person name="Pellegrino J."/>
            <person name="Perks C.M."/>
            <person name="Peschel J.L."/>
            <person name="Peters W.T."/>
            <person name="Plenty T.M."/>
            <person name="Ramnath S.P."/>
            <person name="Ranatunga R.N."/>
            <person name="Reed E.A."/>
            <person name="Rockhill M.J."/>
            <person name="Rupp J.S."/>
            <person name="Salmon W.P."/>
            <person name="Santora M.A."/>
            <person name="Satcho E.S."/>
            <person name="Sathasivam A."/>
            <person name="Schartner A.G."/>
            <person name="Sergi R."/>
            <person name="Shannon L.C."/>
            <person name="Shay K.-I.J."/>
            <person name="Steinmetz E.L."/>
            <person name="Stern A.M."/>
            <person name="Vanacore A.D."/>
            <person name="Xu K."/>
            <person name="Grousd J.A."/>
            <person name="Warner M.H."/>
            <person name="Garlena R.A."/>
            <person name="Russell D.A."/>
            <person name="Pope W.H."/>
            <person name="Jacobs-Sera D."/>
            <person name="Hatfull G.F."/>
        </authorList>
    </citation>
    <scope>NUCLEOTIDE SEQUENCE [LARGE SCALE GENOMIC DNA]</scope>
</reference>
<dbReference type="Proteomes" id="UP000594822">
    <property type="component" value="Segment"/>
</dbReference>
<evidence type="ECO:0000313" key="3">
    <source>
        <dbReference type="Proteomes" id="UP000594822"/>
    </source>
</evidence>
<name>A0A7T0M0V3_9CAUD</name>
<keyword evidence="1" id="KW-0812">Transmembrane</keyword>
<keyword evidence="3" id="KW-1185">Reference proteome</keyword>
<proteinExistence type="predicted"/>
<keyword evidence="1" id="KW-0472">Membrane</keyword>
<keyword evidence="1" id="KW-1133">Transmembrane helix</keyword>
<feature type="transmembrane region" description="Helical" evidence="1">
    <location>
        <begin position="6"/>
        <end position="28"/>
    </location>
</feature>
<dbReference type="RefSeq" id="YP_010114139.1">
    <property type="nucleotide sequence ID" value="NC_055912.1"/>
</dbReference>
<dbReference type="KEGG" id="vg:65132700"/>
<accession>A0A7T0M0V3</accession>
<sequence>MLFDFVFRHLGFCTVVAFFVGAGILILVDLSRSAFGGGDLDALTVHKGEIVEADQ</sequence>
<dbReference type="EMBL" id="MW291016">
    <property type="protein sequence ID" value="QPL13998.1"/>
    <property type="molecule type" value="Genomic_DNA"/>
</dbReference>
<protein>
    <submittedName>
        <fullName evidence="2">Uncharacterized protein</fullName>
    </submittedName>
</protein>
<gene>
    <name evidence="2" type="primary">50</name>
    <name evidence="2" type="ORF">SEA_BLINO_50</name>
</gene>